<name>A0A643F7P9_IDEDE</name>
<evidence type="ECO:0000313" key="2">
    <source>
        <dbReference type="Proteomes" id="UP000430120"/>
    </source>
</evidence>
<dbReference type="Proteomes" id="UP000430120">
    <property type="component" value="Unassembled WGS sequence"/>
</dbReference>
<dbReference type="EMBL" id="VZPB01000063">
    <property type="protein sequence ID" value="KAB0575591.1"/>
    <property type="molecule type" value="Genomic_DNA"/>
</dbReference>
<dbReference type="RefSeq" id="WP_151125577.1">
    <property type="nucleotide sequence ID" value="NZ_CP088082.1"/>
</dbReference>
<reference evidence="1 2" key="1">
    <citation type="submission" date="2019-09" db="EMBL/GenBank/DDBJ databases">
        <title>Draft genome sequences of 48 bacterial type strains from the CCUG.</title>
        <authorList>
            <person name="Tunovic T."/>
            <person name="Pineiro-Iglesias B."/>
            <person name="Unosson C."/>
            <person name="Inganas E."/>
            <person name="Ohlen M."/>
            <person name="Cardew S."/>
            <person name="Jensie-Markopoulos S."/>
            <person name="Salva-Serra F."/>
            <person name="Jaen-Luchoro D."/>
            <person name="Karlsson R."/>
            <person name="Svensson-Stadler L."/>
            <person name="Chun J."/>
            <person name="Moore E."/>
        </authorList>
    </citation>
    <scope>NUCLEOTIDE SEQUENCE [LARGE SCALE GENOMIC DNA]</scope>
    <source>
        <strain evidence="1 2">CCUG 30977</strain>
    </source>
</reference>
<sequence length="82" mass="8733">MSSTPEGFFVDWDGQLRSTTDCGGGYRCEVDLPAKYVAVMSPKGALVHEATFYKDQAAVEKAGIKASLVAGSAPWGRKSEGF</sequence>
<gene>
    <name evidence="1" type="ORF">F7Q92_18525</name>
</gene>
<dbReference type="OrthoDB" id="8563240at2"/>
<proteinExistence type="predicted"/>
<keyword evidence="2" id="KW-1185">Reference proteome</keyword>
<comment type="caution">
    <text evidence="1">The sequence shown here is derived from an EMBL/GenBank/DDBJ whole genome shotgun (WGS) entry which is preliminary data.</text>
</comment>
<evidence type="ECO:0000313" key="1">
    <source>
        <dbReference type="EMBL" id="KAB0575591.1"/>
    </source>
</evidence>
<protein>
    <submittedName>
        <fullName evidence="1">Uncharacterized protein</fullName>
    </submittedName>
</protein>
<dbReference type="AlphaFoldDB" id="A0A643F7P9"/>
<organism evidence="1 2">
    <name type="scientific">Ideonella dechloratans</name>
    <dbReference type="NCBI Taxonomy" id="36863"/>
    <lineage>
        <taxon>Bacteria</taxon>
        <taxon>Pseudomonadati</taxon>
        <taxon>Pseudomonadota</taxon>
        <taxon>Betaproteobacteria</taxon>
        <taxon>Burkholderiales</taxon>
        <taxon>Sphaerotilaceae</taxon>
        <taxon>Ideonella</taxon>
    </lineage>
</organism>
<accession>A0A643F7P9</accession>